<dbReference type="OrthoDB" id="9788336at2"/>
<dbReference type="GO" id="GO:0019843">
    <property type="term" value="F:rRNA binding"/>
    <property type="evidence" value="ECO:0007669"/>
    <property type="project" value="UniProtKB-UniRule"/>
</dbReference>
<keyword evidence="3 7" id="KW-0694">RNA-binding</keyword>
<proteinExistence type="inferred from homology"/>
<dbReference type="NCBIfam" id="TIGR00158">
    <property type="entry name" value="L9"/>
    <property type="match status" value="1"/>
</dbReference>
<dbReference type="RefSeq" id="WP_038540092.1">
    <property type="nucleotide sequence ID" value="NZ_JSWE01000180.1"/>
</dbReference>
<dbReference type="Proteomes" id="UP000031258">
    <property type="component" value="Unassembled WGS sequence"/>
</dbReference>
<evidence type="ECO:0000256" key="3">
    <source>
        <dbReference type="ARBA" id="ARBA00022884"/>
    </source>
</evidence>
<dbReference type="PROSITE" id="PS00651">
    <property type="entry name" value="RIBOSOMAL_L9"/>
    <property type="match status" value="1"/>
</dbReference>
<comment type="caution">
    <text evidence="9">The sequence shown here is derived from an EMBL/GenBank/DDBJ whole genome shotgun (WGS) entry which is preliminary data.</text>
</comment>
<dbReference type="InterPro" id="IPR009027">
    <property type="entry name" value="Ribosomal_bL9/RNase_H1_N"/>
</dbReference>
<keyword evidence="10" id="KW-1185">Reference proteome</keyword>
<dbReference type="InterPro" id="IPR020070">
    <property type="entry name" value="Ribosomal_bL9_N"/>
</dbReference>
<comment type="similarity">
    <text evidence="1 7">Belongs to the bacterial ribosomal protein bL9 family.</text>
</comment>
<evidence type="ECO:0000256" key="2">
    <source>
        <dbReference type="ARBA" id="ARBA00022730"/>
    </source>
</evidence>
<dbReference type="Pfam" id="PF03948">
    <property type="entry name" value="Ribosomal_L9_C"/>
    <property type="match status" value="1"/>
</dbReference>
<dbReference type="HAMAP" id="MF_00503">
    <property type="entry name" value="Ribosomal_bL9"/>
    <property type="match status" value="1"/>
</dbReference>
<evidence type="ECO:0000256" key="6">
    <source>
        <dbReference type="ARBA" id="ARBA00035292"/>
    </source>
</evidence>
<dbReference type="PANTHER" id="PTHR21368">
    <property type="entry name" value="50S RIBOSOMAL PROTEIN L9"/>
    <property type="match status" value="1"/>
</dbReference>
<protein>
    <recommendedName>
        <fullName evidence="6 7">Large ribosomal subunit protein bL9</fullName>
    </recommendedName>
</protein>
<dbReference type="Pfam" id="PF01281">
    <property type="entry name" value="Ribosomal_L9_N"/>
    <property type="match status" value="1"/>
</dbReference>
<keyword evidence="2 7" id="KW-0699">rRNA-binding</keyword>
<dbReference type="GO" id="GO:0005840">
    <property type="term" value="C:ribosome"/>
    <property type="evidence" value="ECO:0007669"/>
    <property type="project" value="UniProtKB-KW"/>
</dbReference>
<evidence type="ECO:0000256" key="4">
    <source>
        <dbReference type="ARBA" id="ARBA00022980"/>
    </source>
</evidence>
<dbReference type="InterPro" id="IPR036791">
    <property type="entry name" value="Ribosomal_bL9_C_sf"/>
</dbReference>
<dbReference type="EMBL" id="JSWE01000180">
    <property type="protein sequence ID" value="KIE04590.1"/>
    <property type="molecule type" value="Genomic_DNA"/>
</dbReference>
<dbReference type="STRING" id="86105.NF27_HJ00430"/>
<evidence type="ECO:0000313" key="10">
    <source>
        <dbReference type="Proteomes" id="UP000031258"/>
    </source>
</evidence>
<dbReference type="SUPFAM" id="SSF55653">
    <property type="entry name" value="Ribosomal protein L9 C-domain"/>
    <property type="match status" value="1"/>
</dbReference>
<reference evidence="9 10" key="1">
    <citation type="submission" date="2014-11" db="EMBL/GenBank/DDBJ databases">
        <title>A Rickettsiales Symbiont of Amoebae With Ancient Features.</title>
        <authorList>
            <person name="Schulz F."/>
            <person name="Martijn J."/>
            <person name="Wascher F."/>
            <person name="Kostanjsek R."/>
            <person name="Ettema T.J."/>
            <person name="Horn M."/>
        </authorList>
    </citation>
    <scope>NUCLEOTIDE SEQUENCE [LARGE SCALE GENOMIC DNA]</scope>
    <source>
        <strain evidence="9 10">UWC36</strain>
    </source>
</reference>
<accession>A0A0C1QX55</accession>
<gene>
    <name evidence="9" type="primary">rplI_2</name>
    <name evidence="7" type="synonym">rplI</name>
    <name evidence="9" type="ORF">NF27_HJ00430</name>
</gene>
<dbReference type="AlphaFoldDB" id="A0A0C1QX55"/>
<dbReference type="InterPro" id="IPR020594">
    <property type="entry name" value="Ribosomal_bL9_bac/chp"/>
</dbReference>
<keyword evidence="5 7" id="KW-0687">Ribonucleoprotein</keyword>
<organism evidence="9 10">
    <name type="scientific">Candidatus Jidaibacter acanthamoebae</name>
    <dbReference type="NCBI Taxonomy" id="86105"/>
    <lineage>
        <taxon>Bacteria</taxon>
        <taxon>Pseudomonadati</taxon>
        <taxon>Pseudomonadota</taxon>
        <taxon>Alphaproteobacteria</taxon>
        <taxon>Rickettsiales</taxon>
        <taxon>Candidatus Midichloriaceae</taxon>
        <taxon>Candidatus Jidaibacter</taxon>
    </lineage>
</organism>
<evidence type="ECO:0000313" key="9">
    <source>
        <dbReference type="EMBL" id="KIE04590.1"/>
    </source>
</evidence>
<dbReference type="PATRIC" id="fig|86105.3.peg.1609"/>
<evidence type="ECO:0000256" key="7">
    <source>
        <dbReference type="HAMAP-Rule" id="MF_00503"/>
    </source>
</evidence>
<evidence type="ECO:0000259" key="8">
    <source>
        <dbReference type="PROSITE" id="PS00651"/>
    </source>
</evidence>
<comment type="function">
    <text evidence="7">Binds to the 23S rRNA.</text>
</comment>
<dbReference type="Gene3D" id="3.40.5.10">
    <property type="entry name" value="Ribosomal protein L9, N-terminal domain"/>
    <property type="match status" value="1"/>
</dbReference>
<dbReference type="GO" id="GO:0006412">
    <property type="term" value="P:translation"/>
    <property type="evidence" value="ECO:0007669"/>
    <property type="project" value="UniProtKB-UniRule"/>
</dbReference>
<dbReference type="InterPro" id="IPR036935">
    <property type="entry name" value="Ribosomal_bL9_N_sf"/>
</dbReference>
<name>A0A0C1QX55_9RICK</name>
<sequence>MQVILIESVDKLGKIGEIVNVADGFGRNYLLPRKKAIRATKDNIAYVEQQRATIEAENLKKQEAAEELSQKLVGVGVVIVRQAAEDGRLYGSVTARDIVNAVKVVSEIVISPDSVVITSKFKEIGVYEVTLNLHAEVKAKIALSIARTEQEGKASLQASTIQVAS</sequence>
<evidence type="ECO:0000256" key="5">
    <source>
        <dbReference type="ARBA" id="ARBA00023274"/>
    </source>
</evidence>
<dbReference type="InterPro" id="IPR020069">
    <property type="entry name" value="Ribosomal_bL9_C"/>
</dbReference>
<keyword evidence="4 7" id="KW-0689">Ribosomal protein</keyword>
<dbReference type="SUPFAM" id="SSF55658">
    <property type="entry name" value="L9 N-domain-like"/>
    <property type="match status" value="1"/>
</dbReference>
<dbReference type="InterPro" id="IPR000244">
    <property type="entry name" value="Ribosomal_bL9"/>
</dbReference>
<dbReference type="Gene3D" id="3.10.430.100">
    <property type="entry name" value="Ribosomal protein L9, C-terminal domain"/>
    <property type="match status" value="1"/>
</dbReference>
<dbReference type="GO" id="GO:0003735">
    <property type="term" value="F:structural constituent of ribosome"/>
    <property type="evidence" value="ECO:0007669"/>
    <property type="project" value="InterPro"/>
</dbReference>
<evidence type="ECO:0000256" key="1">
    <source>
        <dbReference type="ARBA" id="ARBA00010605"/>
    </source>
</evidence>
<dbReference type="GO" id="GO:1990904">
    <property type="term" value="C:ribonucleoprotein complex"/>
    <property type="evidence" value="ECO:0007669"/>
    <property type="project" value="UniProtKB-KW"/>
</dbReference>
<feature type="domain" description="Ribosomal protein L9" evidence="8">
    <location>
        <begin position="13"/>
        <end position="40"/>
    </location>
</feature>